<evidence type="ECO:0000313" key="4">
    <source>
        <dbReference type="Proteomes" id="UP000317332"/>
    </source>
</evidence>
<dbReference type="InterPro" id="IPR054828">
    <property type="entry name" value="Vit_B12_bind_prot"/>
</dbReference>
<comment type="caution">
    <text evidence="3">The sequence shown here is derived from an EMBL/GenBank/DDBJ whole genome shotgun (WGS) entry which is preliminary data.</text>
</comment>
<sequence length="258" mass="29903">MKNQSNEKQSKNIPSRIISLVPSQTELLVDLGLQSSLVGITKFCVHPKNLRKEVTVVGGTKQVHFEKIKALQPDMILCNKEENTLEMVLELEKIARVEVSDVNTFDDALQLIKFYGELFDTTPSANKLIEQILANRTKFQVKLTQIQRKKAAYFIWQQPYMVVANNTFINAMLEEAGFDNVFKFRSRYPEIELTDKDLQQAEVILLSSEPFPFKKNHLEQFKNLFPEKDVIIADGEMFSWYGSRLFKCFDYFIQLIFA</sequence>
<organism evidence="3 4">
    <name type="scientific">Paucihalobacter ruber</name>
    <dbReference type="NCBI Taxonomy" id="2567861"/>
    <lineage>
        <taxon>Bacteria</taxon>
        <taxon>Pseudomonadati</taxon>
        <taxon>Bacteroidota</taxon>
        <taxon>Flavobacteriia</taxon>
        <taxon>Flavobacteriales</taxon>
        <taxon>Flavobacteriaceae</taxon>
        <taxon>Paucihalobacter</taxon>
    </lineage>
</organism>
<dbReference type="InterPro" id="IPR050902">
    <property type="entry name" value="ABC_Transporter_SBP"/>
</dbReference>
<reference evidence="3 4" key="1">
    <citation type="submission" date="2019-06" db="EMBL/GenBank/DDBJ databases">
        <title>Flavobacteriaceae Paucihalobacterium erythroidium CWB-1, complete genome.</title>
        <authorList>
            <person name="Wu S."/>
        </authorList>
    </citation>
    <scope>NUCLEOTIDE SEQUENCE [LARGE SCALE GENOMIC DNA]</scope>
    <source>
        <strain evidence="3 4">CWB-1</strain>
    </source>
</reference>
<dbReference type="Pfam" id="PF01497">
    <property type="entry name" value="Peripla_BP_2"/>
    <property type="match status" value="1"/>
</dbReference>
<dbReference type="GO" id="GO:0071281">
    <property type="term" value="P:cellular response to iron ion"/>
    <property type="evidence" value="ECO:0007669"/>
    <property type="project" value="TreeGrafter"/>
</dbReference>
<dbReference type="InterPro" id="IPR002491">
    <property type="entry name" value="ABC_transptr_periplasmic_BD"/>
</dbReference>
<gene>
    <name evidence="3" type="ORF">FJ651_00735</name>
</gene>
<evidence type="ECO:0000259" key="2">
    <source>
        <dbReference type="PROSITE" id="PS50983"/>
    </source>
</evidence>
<keyword evidence="1" id="KW-0732">Signal</keyword>
<dbReference type="SUPFAM" id="SSF53807">
    <property type="entry name" value="Helical backbone' metal receptor"/>
    <property type="match status" value="1"/>
</dbReference>
<keyword evidence="4" id="KW-1185">Reference proteome</keyword>
<evidence type="ECO:0000313" key="3">
    <source>
        <dbReference type="EMBL" id="TPV35479.1"/>
    </source>
</evidence>
<feature type="domain" description="Fe/B12 periplasmic-binding" evidence="2">
    <location>
        <begin position="16"/>
        <end position="258"/>
    </location>
</feature>
<evidence type="ECO:0000256" key="1">
    <source>
        <dbReference type="ARBA" id="ARBA00022729"/>
    </source>
</evidence>
<proteinExistence type="predicted"/>
<protein>
    <submittedName>
        <fullName evidence="3">Cobalamin-binding protein</fullName>
    </submittedName>
</protein>
<dbReference type="Gene3D" id="3.40.50.1980">
    <property type="entry name" value="Nitrogenase molybdenum iron protein domain"/>
    <property type="match status" value="2"/>
</dbReference>
<dbReference type="OrthoDB" id="9816357at2"/>
<name>A0A506PPI4_9FLAO</name>
<dbReference type="PROSITE" id="PS50983">
    <property type="entry name" value="FE_B12_PBP"/>
    <property type="match status" value="1"/>
</dbReference>
<accession>A0A506PPI4</accession>
<dbReference type="PANTHER" id="PTHR30535">
    <property type="entry name" value="VITAMIN B12-BINDING PROTEIN"/>
    <property type="match status" value="1"/>
</dbReference>
<dbReference type="AlphaFoldDB" id="A0A506PPI4"/>
<dbReference type="PANTHER" id="PTHR30535:SF34">
    <property type="entry name" value="MOLYBDATE-BINDING PROTEIN MOLA"/>
    <property type="match status" value="1"/>
</dbReference>
<dbReference type="EMBL" id="VHIQ01000001">
    <property type="protein sequence ID" value="TPV35479.1"/>
    <property type="molecule type" value="Genomic_DNA"/>
</dbReference>
<dbReference type="Proteomes" id="UP000317332">
    <property type="component" value="Unassembled WGS sequence"/>
</dbReference>
<dbReference type="NCBIfam" id="NF038402">
    <property type="entry name" value="TroA_like"/>
    <property type="match status" value="1"/>
</dbReference>
<dbReference type="RefSeq" id="WP_140988488.1">
    <property type="nucleotide sequence ID" value="NZ_VHIQ01000001.1"/>
</dbReference>